<dbReference type="SMART" id="SM00355">
    <property type="entry name" value="ZnF_C2H2"/>
    <property type="match status" value="1"/>
</dbReference>
<evidence type="ECO:0000313" key="5">
    <source>
        <dbReference type="Proteomes" id="UP001239795"/>
    </source>
</evidence>
<keyword evidence="5" id="KW-1185">Reference proteome</keyword>
<evidence type="ECO:0000256" key="2">
    <source>
        <dbReference type="SAM" id="MobiDB-lite"/>
    </source>
</evidence>
<feature type="compositionally biased region" description="Basic and acidic residues" evidence="2">
    <location>
        <begin position="195"/>
        <end position="209"/>
    </location>
</feature>
<dbReference type="PANTHER" id="PTHR38166">
    <property type="entry name" value="C2H2-TYPE DOMAIN-CONTAINING PROTEIN-RELATED"/>
    <property type="match status" value="1"/>
</dbReference>
<keyword evidence="1" id="KW-0862">Zinc</keyword>
<dbReference type="PROSITE" id="PS50157">
    <property type="entry name" value="ZINC_FINGER_C2H2_2"/>
    <property type="match status" value="1"/>
</dbReference>
<gene>
    <name evidence="4" type="ORF">CMEL01_14043</name>
</gene>
<dbReference type="InterPro" id="IPR013087">
    <property type="entry name" value="Znf_C2H2_type"/>
</dbReference>
<evidence type="ECO:0000313" key="4">
    <source>
        <dbReference type="EMBL" id="KAK1462076.1"/>
    </source>
</evidence>
<proteinExistence type="predicted"/>
<keyword evidence="1" id="KW-0479">Metal-binding</keyword>
<evidence type="ECO:0000256" key="1">
    <source>
        <dbReference type="PROSITE-ProRule" id="PRU00042"/>
    </source>
</evidence>
<dbReference type="AlphaFoldDB" id="A0AAI9UU28"/>
<accession>A0AAI9UU28</accession>
<comment type="caution">
    <text evidence="4">The sequence shown here is derived from an EMBL/GenBank/DDBJ whole genome shotgun (WGS) entry which is preliminary data.</text>
</comment>
<name>A0AAI9UU28_9PEZI</name>
<evidence type="ECO:0000259" key="3">
    <source>
        <dbReference type="PROSITE" id="PS50157"/>
    </source>
</evidence>
<dbReference type="EMBL" id="MLGG01000009">
    <property type="protein sequence ID" value="KAK1462076.1"/>
    <property type="molecule type" value="Genomic_DNA"/>
</dbReference>
<dbReference type="PROSITE" id="PS00028">
    <property type="entry name" value="ZINC_FINGER_C2H2_1"/>
    <property type="match status" value="1"/>
</dbReference>
<organism evidence="4 5">
    <name type="scientific">Colletotrichum melonis</name>
    <dbReference type="NCBI Taxonomy" id="1209925"/>
    <lineage>
        <taxon>Eukaryota</taxon>
        <taxon>Fungi</taxon>
        <taxon>Dikarya</taxon>
        <taxon>Ascomycota</taxon>
        <taxon>Pezizomycotina</taxon>
        <taxon>Sordariomycetes</taxon>
        <taxon>Hypocreomycetidae</taxon>
        <taxon>Glomerellales</taxon>
        <taxon>Glomerellaceae</taxon>
        <taxon>Colletotrichum</taxon>
        <taxon>Colletotrichum acutatum species complex</taxon>
    </lineage>
</organism>
<protein>
    <recommendedName>
        <fullName evidence="3">C2H2-type domain-containing protein</fullName>
    </recommendedName>
</protein>
<feature type="region of interest" description="Disordered" evidence="2">
    <location>
        <begin position="183"/>
        <end position="266"/>
    </location>
</feature>
<dbReference type="PANTHER" id="PTHR38166:SF1">
    <property type="entry name" value="C2H2-TYPE DOMAIN-CONTAINING PROTEIN"/>
    <property type="match status" value="1"/>
</dbReference>
<feature type="compositionally biased region" description="Basic and acidic residues" evidence="2">
    <location>
        <begin position="221"/>
        <end position="236"/>
    </location>
</feature>
<keyword evidence="1" id="KW-0863">Zinc-finger</keyword>
<dbReference type="Gene3D" id="3.30.160.60">
    <property type="entry name" value="Classic Zinc Finger"/>
    <property type="match status" value="1"/>
</dbReference>
<dbReference type="GO" id="GO:0008270">
    <property type="term" value="F:zinc ion binding"/>
    <property type="evidence" value="ECO:0007669"/>
    <property type="project" value="UniProtKB-KW"/>
</dbReference>
<reference evidence="4 5" key="1">
    <citation type="submission" date="2016-10" db="EMBL/GenBank/DDBJ databases">
        <title>The genome sequence of Colletotrichum fioriniae PJ7.</title>
        <authorList>
            <person name="Baroncelli R."/>
        </authorList>
    </citation>
    <scope>NUCLEOTIDE SEQUENCE [LARGE SCALE GENOMIC DNA]</scope>
    <source>
        <strain evidence="4">Col 31</strain>
    </source>
</reference>
<sequence>MQSSNIYQLNTENKNAKENPTMSPTKPTGQAPKTANSHCDVQGCNEKFARQDNLIRHMRNRHLEATLEQTSSLHSPKPLSRHDLDCLETADTKGIHQDLFDDSWLSLPESDLAQYQTLQLSDPESHDAEYLYRWSDRDSANSASRDPYWAIPKLLMAPSSHRTITELVSEALQELEIRLELTQYQKTTDQGGGKAPERRRGREPGESQQRRSTKRRAGAGNRRDDTDGNKSDCRSDDDFDDSGPEEKKDRSDGDDTEPDYLACPLHRKDPRRYSAFAKCRLRRSRDVKQHMRRRHRRPEFYCPTCWETYSGPDERDQHVIERSCDSPQEQGQPWITQEQHIQLEGRVPNGSTVEQWYTVWDIVCPGQIRPKPPFCFLGEMVENIGTLRQEIWEEEGPEIAEQLIAQREATLRERLTGENRNLLKRCIMDAVRYVLKHPDVTKAGKVRWNQDGGQSEAALEYQGSGCVHGVLVDDPNALHHTDSGLQYDLPQDGHTSIRSQGLQFSETQLGELDLTSWWTSEAWVQGFDEDNLNFLDAFTLAFGEGHGAAFDLAGGRTSA</sequence>
<feature type="region of interest" description="Disordered" evidence="2">
    <location>
        <begin position="1"/>
        <end position="38"/>
    </location>
</feature>
<feature type="domain" description="C2H2-type" evidence="3">
    <location>
        <begin position="37"/>
        <end position="62"/>
    </location>
</feature>
<feature type="compositionally biased region" description="Basic and acidic residues" evidence="2">
    <location>
        <begin position="244"/>
        <end position="253"/>
    </location>
</feature>
<dbReference type="Proteomes" id="UP001239795">
    <property type="component" value="Unassembled WGS sequence"/>
</dbReference>